<name>A0A1G9D1V8_9PROT</name>
<organism evidence="2 3">
    <name type="scientific">Methylophilus rhizosphaerae</name>
    <dbReference type="NCBI Taxonomy" id="492660"/>
    <lineage>
        <taxon>Bacteria</taxon>
        <taxon>Pseudomonadati</taxon>
        <taxon>Pseudomonadota</taxon>
        <taxon>Betaproteobacteria</taxon>
        <taxon>Nitrosomonadales</taxon>
        <taxon>Methylophilaceae</taxon>
        <taxon>Methylophilus</taxon>
    </lineage>
</organism>
<keyword evidence="3" id="KW-1185">Reference proteome</keyword>
<evidence type="ECO:0000313" key="3">
    <source>
        <dbReference type="Proteomes" id="UP000198629"/>
    </source>
</evidence>
<keyword evidence="2" id="KW-0560">Oxidoreductase</keyword>
<dbReference type="RefSeq" id="WP_245652732.1">
    <property type="nucleotide sequence ID" value="NZ_FNFX01000003.1"/>
</dbReference>
<dbReference type="InterPro" id="IPR037523">
    <property type="entry name" value="VOC_core"/>
</dbReference>
<dbReference type="PANTHER" id="PTHR36113:SF3">
    <property type="entry name" value="SLL5075 PROTEIN"/>
    <property type="match status" value="1"/>
</dbReference>
<feature type="domain" description="VOC" evidence="1">
    <location>
        <begin position="15"/>
        <end position="130"/>
    </location>
</feature>
<dbReference type="PROSITE" id="PS51819">
    <property type="entry name" value="VOC"/>
    <property type="match status" value="1"/>
</dbReference>
<dbReference type="PANTHER" id="PTHR36113">
    <property type="entry name" value="LYASE, PUTATIVE-RELATED-RELATED"/>
    <property type="match status" value="1"/>
</dbReference>
<protein>
    <submittedName>
        <fullName evidence="2">Catechol 2,3-dioxygenase</fullName>
    </submittedName>
</protein>
<dbReference type="STRING" id="492660.SAMN05192566_1742"/>
<proteinExistence type="predicted"/>
<reference evidence="3" key="1">
    <citation type="submission" date="2016-10" db="EMBL/GenBank/DDBJ databases">
        <authorList>
            <person name="Varghese N."/>
            <person name="Submissions S."/>
        </authorList>
    </citation>
    <scope>NUCLEOTIDE SEQUENCE [LARGE SCALE GENOMIC DNA]</scope>
    <source>
        <strain evidence="3">CBMB127</strain>
    </source>
</reference>
<sequence>MSEQMQTSIPAGMIGIRHVALFIKDLEAAIDFYTRIVGMHIEWQPDPDNVYLSNHGDVFALHRVNYQADPLQRLDHIGFALTDEKAVDGWYAHMMENGVRITEAPKTHRDGSRGFYCLDSVGHLLEFIYHPPIARHLEAS</sequence>
<dbReference type="InterPro" id="IPR004360">
    <property type="entry name" value="Glyas_Fos-R_dOase_dom"/>
</dbReference>
<dbReference type="InterPro" id="IPR051332">
    <property type="entry name" value="Fosfomycin_Res_Enzymes"/>
</dbReference>
<dbReference type="Proteomes" id="UP000198629">
    <property type="component" value="Unassembled WGS sequence"/>
</dbReference>
<dbReference type="AlphaFoldDB" id="A0A1G9D1V8"/>
<dbReference type="InterPro" id="IPR029068">
    <property type="entry name" value="Glyas_Bleomycin-R_OHBP_Dase"/>
</dbReference>
<dbReference type="Pfam" id="PF00903">
    <property type="entry name" value="Glyoxalase"/>
    <property type="match status" value="1"/>
</dbReference>
<dbReference type="GO" id="GO:0051213">
    <property type="term" value="F:dioxygenase activity"/>
    <property type="evidence" value="ECO:0007669"/>
    <property type="project" value="UniProtKB-KW"/>
</dbReference>
<accession>A0A1G9D1V8</accession>
<evidence type="ECO:0000259" key="1">
    <source>
        <dbReference type="PROSITE" id="PS51819"/>
    </source>
</evidence>
<dbReference type="Gene3D" id="3.10.180.10">
    <property type="entry name" value="2,3-Dihydroxybiphenyl 1,2-Dioxygenase, domain 1"/>
    <property type="match status" value="1"/>
</dbReference>
<evidence type="ECO:0000313" key="2">
    <source>
        <dbReference type="EMBL" id="SDK57912.1"/>
    </source>
</evidence>
<dbReference type="SUPFAM" id="SSF54593">
    <property type="entry name" value="Glyoxalase/Bleomycin resistance protein/Dihydroxybiphenyl dioxygenase"/>
    <property type="match status" value="1"/>
</dbReference>
<keyword evidence="2" id="KW-0223">Dioxygenase</keyword>
<gene>
    <name evidence="2" type="ORF">SAMN05192566_1742</name>
</gene>
<dbReference type="EMBL" id="FNFX01000003">
    <property type="protein sequence ID" value="SDK57912.1"/>
    <property type="molecule type" value="Genomic_DNA"/>
</dbReference>